<dbReference type="OrthoDB" id="9791874at2"/>
<feature type="transmembrane region" description="Helical" evidence="7">
    <location>
        <begin position="100"/>
        <end position="121"/>
    </location>
</feature>
<feature type="transmembrane region" description="Helical" evidence="7">
    <location>
        <begin position="127"/>
        <end position="149"/>
    </location>
</feature>
<dbReference type="GO" id="GO:0005886">
    <property type="term" value="C:plasma membrane"/>
    <property type="evidence" value="ECO:0007669"/>
    <property type="project" value="UniProtKB-SubCell"/>
</dbReference>
<feature type="domain" description="Glycine transporter" evidence="8">
    <location>
        <begin position="103"/>
        <end position="176"/>
    </location>
</feature>
<evidence type="ECO:0000313" key="10">
    <source>
        <dbReference type="Proteomes" id="UP000472580"/>
    </source>
</evidence>
<dbReference type="InterPro" id="IPR005115">
    <property type="entry name" value="Gly_transporter"/>
</dbReference>
<comment type="similarity">
    <text evidence="2">Belongs to the UPF0126 family.</text>
</comment>
<feature type="transmembrane region" description="Helical" evidence="7">
    <location>
        <begin position="41"/>
        <end position="60"/>
    </location>
</feature>
<keyword evidence="5 7" id="KW-1133">Transmembrane helix</keyword>
<feature type="transmembrane region" description="Helical" evidence="7">
    <location>
        <begin position="185"/>
        <end position="204"/>
    </location>
</feature>
<dbReference type="AlphaFoldDB" id="A0A6L6YGU2"/>
<evidence type="ECO:0000256" key="2">
    <source>
        <dbReference type="ARBA" id="ARBA00008193"/>
    </source>
</evidence>
<name>A0A6L6YGU2_9BURK</name>
<dbReference type="PANTHER" id="PTHR30506">
    <property type="entry name" value="INNER MEMBRANE PROTEIN"/>
    <property type="match status" value="1"/>
</dbReference>
<gene>
    <name evidence="9" type="ORF">E5987_02425</name>
</gene>
<feature type="transmembrane region" description="Helical" evidence="7">
    <location>
        <begin position="72"/>
        <end position="88"/>
    </location>
</feature>
<keyword evidence="6 7" id="KW-0472">Membrane</keyword>
<feature type="domain" description="Glycine transporter" evidence="8">
    <location>
        <begin position="14"/>
        <end position="87"/>
    </location>
</feature>
<organism evidence="9 10">
    <name type="scientific">Parasutterella muris</name>
    <dbReference type="NCBI Taxonomy" id="2565572"/>
    <lineage>
        <taxon>Bacteria</taxon>
        <taxon>Pseudomonadati</taxon>
        <taxon>Pseudomonadota</taxon>
        <taxon>Betaproteobacteria</taxon>
        <taxon>Burkholderiales</taxon>
        <taxon>Sutterellaceae</taxon>
        <taxon>Parasutterella</taxon>
    </lineage>
</organism>
<evidence type="ECO:0000256" key="3">
    <source>
        <dbReference type="ARBA" id="ARBA00022475"/>
    </source>
</evidence>
<dbReference type="PANTHER" id="PTHR30506:SF3">
    <property type="entry name" value="UPF0126 INNER MEMBRANE PROTEIN YADS-RELATED"/>
    <property type="match status" value="1"/>
</dbReference>
<feature type="transmembrane region" description="Helical" evidence="7">
    <location>
        <begin position="12"/>
        <end position="29"/>
    </location>
</feature>
<keyword evidence="4 7" id="KW-0812">Transmembrane</keyword>
<keyword evidence="3" id="KW-1003">Cell membrane</keyword>
<evidence type="ECO:0000256" key="4">
    <source>
        <dbReference type="ARBA" id="ARBA00022692"/>
    </source>
</evidence>
<dbReference type="EMBL" id="WSRP01000005">
    <property type="protein sequence ID" value="MVX56062.1"/>
    <property type="molecule type" value="Genomic_DNA"/>
</dbReference>
<keyword evidence="10" id="KW-1185">Reference proteome</keyword>
<comment type="caution">
    <text evidence="9">The sequence shown here is derived from an EMBL/GenBank/DDBJ whole genome shotgun (WGS) entry which is preliminary data.</text>
</comment>
<evidence type="ECO:0000256" key="7">
    <source>
        <dbReference type="SAM" id="Phobius"/>
    </source>
</evidence>
<evidence type="ECO:0000256" key="6">
    <source>
        <dbReference type="ARBA" id="ARBA00023136"/>
    </source>
</evidence>
<evidence type="ECO:0000256" key="1">
    <source>
        <dbReference type="ARBA" id="ARBA00004651"/>
    </source>
</evidence>
<feature type="transmembrane region" description="Helical" evidence="7">
    <location>
        <begin position="161"/>
        <end position="179"/>
    </location>
</feature>
<evidence type="ECO:0000313" key="9">
    <source>
        <dbReference type="EMBL" id="MVX56062.1"/>
    </source>
</evidence>
<protein>
    <submittedName>
        <fullName evidence="9">Trimeric intracellular cation channel family protein</fullName>
    </submittedName>
</protein>
<dbReference type="RefSeq" id="WP_160334498.1">
    <property type="nucleotide sequence ID" value="NZ_CALPCR010000002.1"/>
</dbReference>
<dbReference type="Proteomes" id="UP000472580">
    <property type="component" value="Unassembled WGS sequence"/>
</dbReference>
<comment type="subcellular location">
    <subcellularLocation>
        <location evidence="1">Cell membrane</location>
        <topology evidence="1">Multi-pass membrane protein</topology>
    </subcellularLocation>
</comment>
<evidence type="ECO:0000256" key="5">
    <source>
        <dbReference type="ARBA" id="ARBA00022989"/>
    </source>
</evidence>
<reference evidence="9 10" key="1">
    <citation type="submission" date="2019-12" db="EMBL/GenBank/DDBJ databases">
        <title>Microbes associate with the intestines of laboratory mice.</title>
        <authorList>
            <person name="Navarre W."/>
            <person name="Wong E."/>
        </authorList>
    </citation>
    <scope>NUCLEOTIDE SEQUENCE [LARGE SCALE GENOMIC DNA]</scope>
    <source>
        <strain evidence="9 10">NM82_D38</strain>
    </source>
</reference>
<evidence type="ECO:0000259" key="8">
    <source>
        <dbReference type="Pfam" id="PF03458"/>
    </source>
</evidence>
<accession>A0A6L6YGU2</accession>
<sequence>MEIDIKALNALIPVFDFVGIVAFALSGVFEGMKRRIDPVGVFIVAFSTAFGGGLLRDILIDRRPFYWIDHELYVVACFIICFLAPYIYRFFQKRKSAHAWYIFADAIGLGIFCISGTSLSLAAGVPWLSSVIIGCITGVFGGLMRDVFLNQMPGVVADRQPYAVVGFIGCWFYILLLELKVSVDISLWLGMFFIVALRMACVIFKWRISYFVKEEARSQTEK</sequence>
<dbReference type="Pfam" id="PF03458">
    <property type="entry name" value="Gly_transporter"/>
    <property type="match status" value="2"/>
</dbReference>
<proteinExistence type="inferred from homology"/>